<evidence type="ECO:0000259" key="1">
    <source>
        <dbReference type="Pfam" id="PF12697"/>
    </source>
</evidence>
<reference evidence="2" key="1">
    <citation type="journal article" date="2020" name="Stud. Mycol.">
        <title>101 Dothideomycetes genomes: a test case for predicting lifestyles and emergence of pathogens.</title>
        <authorList>
            <person name="Haridas S."/>
            <person name="Albert R."/>
            <person name="Binder M."/>
            <person name="Bloem J."/>
            <person name="Labutti K."/>
            <person name="Salamov A."/>
            <person name="Andreopoulos B."/>
            <person name="Baker S."/>
            <person name="Barry K."/>
            <person name="Bills G."/>
            <person name="Bluhm B."/>
            <person name="Cannon C."/>
            <person name="Castanera R."/>
            <person name="Culley D."/>
            <person name="Daum C."/>
            <person name="Ezra D."/>
            <person name="Gonzalez J."/>
            <person name="Henrissat B."/>
            <person name="Kuo A."/>
            <person name="Liang C."/>
            <person name="Lipzen A."/>
            <person name="Lutzoni F."/>
            <person name="Magnuson J."/>
            <person name="Mondo S."/>
            <person name="Nolan M."/>
            <person name="Ohm R."/>
            <person name="Pangilinan J."/>
            <person name="Park H.-J."/>
            <person name="Ramirez L."/>
            <person name="Alfaro M."/>
            <person name="Sun H."/>
            <person name="Tritt A."/>
            <person name="Yoshinaga Y."/>
            <person name="Zwiers L.-H."/>
            <person name="Turgeon B."/>
            <person name="Goodwin S."/>
            <person name="Spatafora J."/>
            <person name="Crous P."/>
            <person name="Grigoriev I."/>
        </authorList>
    </citation>
    <scope>NUCLEOTIDE SEQUENCE</scope>
    <source>
        <strain evidence="2">CBS 122367</strain>
    </source>
</reference>
<dbReference type="SUPFAM" id="SSF53474">
    <property type="entry name" value="alpha/beta-Hydrolases"/>
    <property type="match status" value="1"/>
</dbReference>
<gene>
    <name evidence="2" type="ORF">K458DRAFT_415570</name>
</gene>
<accession>A0A6G1J9T2</accession>
<dbReference type="OrthoDB" id="1263307at2759"/>
<dbReference type="InterPro" id="IPR000073">
    <property type="entry name" value="AB_hydrolase_1"/>
</dbReference>
<dbReference type="Gene3D" id="3.40.50.1820">
    <property type="entry name" value="alpha/beta hydrolase"/>
    <property type="match status" value="1"/>
</dbReference>
<name>A0A6G1J9T2_9PLEO</name>
<dbReference type="AlphaFoldDB" id="A0A6G1J9T2"/>
<dbReference type="PANTHER" id="PTHR37017">
    <property type="entry name" value="AB HYDROLASE-1 DOMAIN-CONTAINING PROTEIN-RELATED"/>
    <property type="match status" value="1"/>
</dbReference>
<sequence>MHSYGGQVGTNACTGLSISARAAAGKPVGVSHLIYVAAFAQSPGKGMVDKVREFDHEQYMDMAFDFAADKTVLPRDPSYLIGATPGLTQEEVDAYTAAMVKTRWNGNCMYGPIEACAWRKKGIKVAYLVATKDACVPEIYQRSMIEGMEKEGVKVGVWEVESGHCPAFTNSEDVVKALGEIVGAKGKDAAAPATTAAAAIVSTGVGEGE</sequence>
<proteinExistence type="predicted"/>
<evidence type="ECO:0000313" key="2">
    <source>
        <dbReference type="EMBL" id="KAF2687317.1"/>
    </source>
</evidence>
<organism evidence="2 3">
    <name type="scientific">Lentithecium fluviatile CBS 122367</name>
    <dbReference type="NCBI Taxonomy" id="1168545"/>
    <lineage>
        <taxon>Eukaryota</taxon>
        <taxon>Fungi</taxon>
        <taxon>Dikarya</taxon>
        <taxon>Ascomycota</taxon>
        <taxon>Pezizomycotina</taxon>
        <taxon>Dothideomycetes</taxon>
        <taxon>Pleosporomycetidae</taxon>
        <taxon>Pleosporales</taxon>
        <taxon>Massarineae</taxon>
        <taxon>Lentitheciaceae</taxon>
        <taxon>Lentithecium</taxon>
    </lineage>
</organism>
<dbReference type="PANTHER" id="PTHR37017:SF10">
    <property type="entry name" value="AB HYDROLASE-1 DOMAIN-CONTAINING PROTEIN"/>
    <property type="match status" value="1"/>
</dbReference>
<dbReference type="EMBL" id="MU005575">
    <property type="protein sequence ID" value="KAF2687317.1"/>
    <property type="molecule type" value="Genomic_DNA"/>
</dbReference>
<evidence type="ECO:0000313" key="3">
    <source>
        <dbReference type="Proteomes" id="UP000799291"/>
    </source>
</evidence>
<protein>
    <recommendedName>
        <fullName evidence="1">AB hydrolase-1 domain-containing protein</fullName>
    </recommendedName>
</protein>
<feature type="domain" description="AB hydrolase-1" evidence="1">
    <location>
        <begin position="1"/>
        <end position="177"/>
    </location>
</feature>
<keyword evidence="3" id="KW-1185">Reference proteome</keyword>
<dbReference type="InterPro" id="IPR029058">
    <property type="entry name" value="AB_hydrolase_fold"/>
</dbReference>
<dbReference type="InterPro" id="IPR052897">
    <property type="entry name" value="Sec-Metab_Biosynth_Hydrolase"/>
</dbReference>
<dbReference type="Pfam" id="PF12697">
    <property type="entry name" value="Abhydrolase_6"/>
    <property type="match status" value="1"/>
</dbReference>
<dbReference type="Proteomes" id="UP000799291">
    <property type="component" value="Unassembled WGS sequence"/>
</dbReference>